<evidence type="ECO:0008006" key="5">
    <source>
        <dbReference type="Google" id="ProtNLM"/>
    </source>
</evidence>
<accession>A0A7H0VG23</accession>
<gene>
    <name evidence="3" type="ORF">H4K34_02170</name>
</gene>
<name>A0A7H0VG23_9FLAO</name>
<dbReference type="RefSeq" id="WP_210759198.1">
    <property type="nucleotide sequence ID" value="NZ_CP060139.1"/>
</dbReference>
<evidence type="ECO:0000313" key="3">
    <source>
        <dbReference type="EMBL" id="QNR24671.1"/>
    </source>
</evidence>
<dbReference type="EMBL" id="CP060139">
    <property type="protein sequence ID" value="QNR24671.1"/>
    <property type="molecule type" value="Genomic_DNA"/>
</dbReference>
<organism evidence="3 4">
    <name type="scientific">Croceimicrobium hydrocarbonivorans</name>
    <dbReference type="NCBI Taxonomy" id="2761580"/>
    <lineage>
        <taxon>Bacteria</taxon>
        <taxon>Pseudomonadati</taxon>
        <taxon>Bacteroidota</taxon>
        <taxon>Flavobacteriia</taxon>
        <taxon>Flavobacteriales</taxon>
        <taxon>Owenweeksiaceae</taxon>
        <taxon>Croceimicrobium</taxon>
    </lineage>
</organism>
<protein>
    <recommendedName>
        <fullName evidence="5">Lipoprotein</fullName>
    </recommendedName>
</protein>
<evidence type="ECO:0000256" key="1">
    <source>
        <dbReference type="SAM" id="MobiDB-lite"/>
    </source>
</evidence>
<sequence>MDFKQVLIWVLLMGITFSCTSTAAEKTEKSSSDSTKIEMPNGDSTNPNDPVDGKVLIGDISYRLSSSWEQEEITDSTKGYKFVPCSESYCNNLFVSKAKIDPSFEYLDWSKLITAYVRDLGKTSLLKITLLQDSFEHSSDSTWYELRYSYENERGDLFLSELHMIWPSKSHLYVFDFTAKDKPRGAFADFKLNAIQELIESIEY</sequence>
<dbReference type="Proteomes" id="UP000516305">
    <property type="component" value="Chromosome"/>
</dbReference>
<proteinExistence type="predicted"/>
<reference evidence="3 4" key="1">
    <citation type="submission" date="2020-08" db="EMBL/GenBank/DDBJ databases">
        <title>Croceimicrobium hydrocarbonivorans gen. nov., sp. nov., a novel marine bacterium isolated from a bacterial consortium that degrades polyethylene terephthalate.</title>
        <authorList>
            <person name="Liu R."/>
        </authorList>
    </citation>
    <scope>NUCLEOTIDE SEQUENCE [LARGE SCALE GENOMIC DNA]</scope>
    <source>
        <strain evidence="3 4">A20-9</strain>
    </source>
</reference>
<feature type="signal peptide" evidence="2">
    <location>
        <begin position="1"/>
        <end position="23"/>
    </location>
</feature>
<evidence type="ECO:0000256" key="2">
    <source>
        <dbReference type="SAM" id="SignalP"/>
    </source>
</evidence>
<dbReference type="KEGG" id="chyd:H4K34_02170"/>
<keyword evidence="2" id="KW-0732">Signal</keyword>
<dbReference type="AlphaFoldDB" id="A0A7H0VG23"/>
<evidence type="ECO:0000313" key="4">
    <source>
        <dbReference type="Proteomes" id="UP000516305"/>
    </source>
</evidence>
<feature type="chain" id="PRO_5028993037" description="Lipoprotein" evidence="2">
    <location>
        <begin position="24"/>
        <end position="204"/>
    </location>
</feature>
<feature type="region of interest" description="Disordered" evidence="1">
    <location>
        <begin position="28"/>
        <end position="52"/>
    </location>
</feature>
<keyword evidence="4" id="KW-1185">Reference proteome</keyword>
<dbReference type="PROSITE" id="PS51257">
    <property type="entry name" value="PROKAR_LIPOPROTEIN"/>
    <property type="match status" value="1"/>
</dbReference>